<feature type="region of interest" description="Disordered" evidence="2">
    <location>
        <begin position="774"/>
        <end position="812"/>
    </location>
</feature>
<reference evidence="4" key="1">
    <citation type="journal article" date="2025" name="Foods">
        <title>Unveiling the Microbial Signatures of Arabica Coffee Cherries: Insights into Ripeness Specific Diversity, Functional Traits, and Implications for Quality and Safety.</title>
        <authorList>
            <consortium name="RefSeq"/>
            <person name="Tenea G.N."/>
            <person name="Cifuentes V."/>
            <person name="Reyes P."/>
            <person name="Cevallos-Vallejos M."/>
        </authorList>
    </citation>
    <scope>NUCLEOTIDE SEQUENCE [LARGE SCALE GENOMIC DNA]</scope>
</reference>
<feature type="region of interest" description="Disordered" evidence="2">
    <location>
        <begin position="515"/>
        <end position="548"/>
    </location>
</feature>
<organism evidence="4 5">
    <name type="scientific">Coffea arabica</name>
    <name type="common">Arabian coffee</name>
    <dbReference type="NCBI Taxonomy" id="13443"/>
    <lineage>
        <taxon>Eukaryota</taxon>
        <taxon>Viridiplantae</taxon>
        <taxon>Streptophyta</taxon>
        <taxon>Embryophyta</taxon>
        <taxon>Tracheophyta</taxon>
        <taxon>Spermatophyta</taxon>
        <taxon>Magnoliopsida</taxon>
        <taxon>eudicotyledons</taxon>
        <taxon>Gunneridae</taxon>
        <taxon>Pentapetalae</taxon>
        <taxon>asterids</taxon>
        <taxon>lamiids</taxon>
        <taxon>Gentianales</taxon>
        <taxon>Rubiaceae</taxon>
        <taxon>Ixoroideae</taxon>
        <taxon>Gardenieae complex</taxon>
        <taxon>Bertiereae - Coffeeae clade</taxon>
        <taxon>Coffeeae</taxon>
        <taxon>Coffea</taxon>
    </lineage>
</organism>
<feature type="compositionally biased region" description="Low complexity" evidence="2">
    <location>
        <begin position="633"/>
        <end position="644"/>
    </location>
</feature>
<dbReference type="PANTHER" id="PTHR47068:SF1">
    <property type="entry name" value="OS02G0659100 PROTEIN"/>
    <property type="match status" value="1"/>
</dbReference>
<dbReference type="Proteomes" id="UP001652660">
    <property type="component" value="Chromosome 2c"/>
</dbReference>
<evidence type="ECO:0000313" key="4">
    <source>
        <dbReference type="Proteomes" id="UP001652660"/>
    </source>
</evidence>
<feature type="compositionally biased region" description="Basic and acidic residues" evidence="2">
    <location>
        <begin position="535"/>
        <end position="548"/>
    </location>
</feature>
<dbReference type="AlphaFoldDB" id="A0A6P6VIL0"/>
<evidence type="ECO:0000259" key="3">
    <source>
        <dbReference type="PROSITE" id="PS50157"/>
    </source>
</evidence>
<feature type="compositionally biased region" description="Basic and acidic residues" evidence="2">
    <location>
        <begin position="796"/>
        <end position="812"/>
    </location>
</feature>
<evidence type="ECO:0000256" key="2">
    <source>
        <dbReference type="SAM" id="MobiDB-lite"/>
    </source>
</evidence>
<dbReference type="GeneID" id="113724063"/>
<feature type="region of interest" description="Disordered" evidence="2">
    <location>
        <begin position="406"/>
        <end position="447"/>
    </location>
</feature>
<dbReference type="SMART" id="SM00355">
    <property type="entry name" value="ZnF_C2H2"/>
    <property type="match status" value="7"/>
</dbReference>
<dbReference type="PANTHER" id="PTHR47068">
    <property type="entry name" value="OS02G0659100 PROTEIN"/>
    <property type="match status" value="1"/>
</dbReference>
<protein>
    <recommendedName>
        <fullName evidence="3">C2H2-type domain-containing protein</fullName>
    </recommendedName>
</protein>
<feature type="domain" description="C2H2-type" evidence="3">
    <location>
        <begin position="835"/>
        <end position="862"/>
    </location>
</feature>
<dbReference type="InterPro" id="IPR013087">
    <property type="entry name" value="Znf_C2H2_type"/>
</dbReference>
<feature type="compositionally biased region" description="Acidic residues" evidence="2">
    <location>
        <begin position="776"/>
        <end position="795"/>
    </location>
</feature>
<dbReference type="OrthoDB" id="6077919at2759"/>
<feature type="domain" description="C2H2-type" evidence="3">
    <location>
        <begin position="297"/>
        <end position="319"/>
    </location>
</feature>
<dbReference type="Gene3D" id="3.30.160.60">
    <property type="entry name" value="Classic Zinc Finger"/>
    <property type="match status" value="3"/>
</dbReference>
<dbReference type="Pfam" id="PF13912">
    <property type="entry name" value="zf-C2H2_6"/>
    <property type="match status" value="6"/>
</dbReference>
<keyword evidence="4" id="KW-1185">Reference proteome</keyword>
<feature type="compositionally biased region" description="Polar residues" evidence="2">
    <location>
        <begin position="515"/>
        <end position="525"/>
    </location>
</feature>
<gene>
    <name evidence="5" type="primary">LOC113724063</name>
</gene>
<evidence type="ECO:0000256" key="1">
    <source>
        <dbReference type="PROSITE-ProRule" id="PRU00042"/>
    </source>
</evidence>
<feature type="domain" description="C2H2-type" evidence="3">
    <location>
        <begin position="13"/>
        <end position="35"/>
    </location>
</feature>
<dbReference type="RefSeq" id="XP_027102808.2">
    <property type="nucleotide sequence ID" value="XM_027247007.2"/>
</dbReference>
<keyword evidence="1" id="KW-0479">Metal-binding</keyword>
<feature type="domain" description="C2H2-type" evidence="3">
    <location>
        <begin position="572"/>
        <end position="594"/>
    </location>
</feature>
<keyword evidence="1" id="KW-0862">Zinc</keyword>
<feature type="region of interest" description="Disordered" evidence="2">
    <location>
        <begin position="104"/>
        <end position="124"/>
    </location>
</feature>
<feature type="compositionally biased region" description="Low complexity" evidence="2">
    <location>
        <begin position="428"/>
        <end position="440"/>
    </location>
</feature>
<feature type="domain" description="C2H2-type" evidence="3">
    <location>
        <begin position="896"/>
        <end position="918"/>
    </location>
</feature>
<sequence length="989" mass="109814">MDCTEDQPPKFKHYCRICKKGFMCGRALGGHMRAHGIGDEGGSLDDDDVASDWEDKFGGADRTCRRMYQLRTNPNRLKSCRICENCGKEFASWKSFLEHGKCSSDDAESLVSSPGSDGEYEGERKGCQWSKRKRSLRTKVGSFSSAYPSSEDEDLLLARCLVDLANARFEVEPEESCASASKEEERRINPVTAYFNTPLIASRVPLDKPKGASKGLFECKACKKVFNSHQALGGHRASHKKVKGCFAAKQDQQDDSSLADDDVTIHDEFFPSKSPSSLQFEQGPTMAGASRRKSKVHECTICHRVFSTGQALGGHKRCHWITSNSQETSSLVKLQFNHDHMDHQILHQGPPLINKSETLDLNIPATQGDHELSGILRPQNPLSFEVSTDIRLHTWTPNLGAETKCDSQNCHHQNDDDQGNENDRHNDSNNINKNNINCSNGPIENADDEADSKVELAKLSDLKDINLSGNSSQWLQVGIGSTARAHIHSHSPRCKEMLVNYSFLVSFHSLYASNQRGRSSLPSTSLHKKQKHKGRESPNPKLEGGRGEKKREEAKIFWWGEVDFGFFDMEKHRCKLCSRNFANGRALGGHMRSHMMNLCAASKAKQEFIKEEHEEEEVMNINDERQISEEFESVPSSSFSSSSSSEDEEINPKKKVGMVMDQEFCFGGVEVTAAAADSVVVQDRESETESSKNPICRRSKRVRKSRVSDAVQFSGYINDRMAELKKPKSGKQGRFSCELPFADAEPVSSISDTTTEEVVAYCLMMLSRDKWKKEDNEEEAMYGGEEVEEEEEEAEEGKADHEEPKKQKKNKDAKSQYCHDFGVVKVTKSRTRGKYRCETCNKAFRSYQALGGHRASHKRIKAHNSNSTEEEVAGVETGNAASAAAVSSAVVEEKIHECPVCYRIFSSGQALGGHKRSHVMGAAAVAAAAAAAAATTHVSIRTSPAAKPFSRFGETFIDLNLPAPVDDDEISQIELSAVSDAEFVNPFKQ</sequence>
<evidence type="ECO:0000313" key="5">
    <source>
        <dbReference type="RefSeq" id="XP_027102808.2"/>
    </source>
</evidence>
<keyword evidence="1" id="KW-0863">Zinc-finger</keyword>
<reference evidence="5" key="2">
    <citation type="submission" date="2025-08" db="UniProtKB">
        <authorList>
            <consortium name="RefSeq"/>
        </authorList>
    </citation>
    <scope>IDENTIFICATION</scope>
    <source>
        <tissue evidence="5">Leaves</tissue>
    </source>
</reference>
<name>A0A6P6VIL0_COFAR</name>
<dbReference type="InterPro" id="IPR036236">
    <property type="entry name" value="Znf_C2H2_sf"/>
</dbReference>
<feature type="region of interest" description="Disordered" evidence="2">
    <location>
        <begin position="622"/>
        <end position="651"/>
    </location>
</feature>
<dbReference type="PROSITE" id="PS00028">
    <property type="entry name" value="ZINC_FINGER_C2H2_1"/>
    <property type="match status" value="6"/>
</dbReference>
<feature type="domain" description="C2H2-type" evidence="3">
    <location>
        <begin position="217"/>
        <end position="244"/>
    </location>
</feature>
<dbReference type="GO" id="GO:0008270">
    <property type="term" value="F:zinc ion binding"/>
    <property type="evidence" value="ECO:0007669"/>
    <property type="project" value="UniProtKB-KW"/>
</dbReference>
<dbReference type="SUPFAM" id="SSF57667">
    <property type="entry name" value="beta-beta-alpha zinc fingers"/>
    <property type="match status" value="2"/>
</dbReference>
<proteinExistence type="predicted"/>
<dbReference type="PROSITE" id="PS50157">
    <property type="entry name" value="ZINC_FINGER_C2H2_2"/>
    <property type="match status" value="6"/>
</dbReference>
<accession>A0A6P6VIL0</accession>